<evidence type="ECO:0000313" key="2">
    <source>
        <dbReference type="Proteomes" id="UP000494165"/>
    </source>
</evidence>
<accession>A0A8S1CUS8</accession>
<protein>
    <submittedName>
        <fullName evidence="1">Uncharacterized protein</fullName>
    </submittedName>
</protein>
<organism evidence="1 2">
    <name type="scientific">Cloeon dipterum</name>
    <dbReference type="NCBI Taxonomy" id="197152"/>
    <lineage>
        <taxon>Eukaryota</taxon>
        <taxon>Metazoa</taxon>
        <taxon>Ecdysozoa</taxon>
        <taxon>Arthropoda</taxon>
        <taxon>Hexapoda</taxon>
        <taxon>Insecta</taxon>
        <taxon>Pterygota</taxon>
        <taxon>Palaeoptera</taxon>
        <taxon>Ephemeroptera</taxon>
        <taxon>Pisciforma</taxon>
        <taxon>Baetidae</taxon>
        <taxon>Cloeon</taxon>
    </lineage>
</organism>
<sequence length="312" mass="34701">MECYSEDEFPFADESVGIVEEVVFNYQDDEPNAAIFVRLYGGSLAAIFRVHRDALDDSSPALAAALAEGPFAELQALCRADVKAMHAGLAFLHSNKLPLVDSSLNSVIFRLGLLWQADSLCSELRHEEMACDSSLDAFLLYDLLEKTEKKHTYPEVAQRLLKLVAEDPMAVFRSDAWKVSHVQSVEAVLSVDTFPAGMSELDVLQAVMSWGWHVYGASGGQIPAAAFFHRLLKKVRFVSIEVDQLFAAETILKDLVTKQHLQRIIETVVACCPCRLPLSYSRKHSIRRLLSLQVDPAATRSKHINEKPSLQA</sequence>
<name>A0A8S1CUS8_9INSE</name>
<gene>
    <name evidence="1" type="ORF">CLODIP_2_CD07745</name>
</gene>
<dbReference type="EMBL" id="CADEPI010000080">
    <property type="protein sequence ID" value="CAB3373041.1"/>
    <property type="molecule type" value="Genomic_DNA"/>
</dbReference>
<dbReference type="Proteomes" id="UP000494165">
    <property type="component" value="Unassembled WGS sequence"/>
</dbReference>
<keyword evidence="2" id="KW-1185">Reference proteome</keyword>
<comment type="caution">
    <text evidence="1">The sequence shown here is derived from an EMBL/GenBank/DDBJ whole genome shotgun (WGS) entry which is preliminary data.</text>
</comment>
<proteinExistence type="predicted"/>
<reference evidence="1 2" key="1">
    <citation type="submission" date="2020-04" db="EMBL/GenBank/DDBJ databases">
        <authorList>
            <person name="Alioto T."/>
            <person name="Alioto T."/>
            <person name="Gomez Garrido J."/>
        </authorList>
    </citation>
    <scope>NUCLEOTIDE SEQUENCE [LARGE SCALE GENOMIC DNA]</scope>
</reference>
<evidence type="ECO:0000313" key="1">
    <source>
        <dbReference type="EMBL" id="CAB3373041.1"/>
    </source>
</evidence>
<dbReference type="AlphaFoldDB" id="A0A8S1CUS8"/>